<dbReference type="GeneID" id="66872995"/>
<dbReference type="InterPro" id="IPR008979">
    <property type="entry name" value="Galactose-bd-like_sf"/>
</dbReference>
<organism evidence="3 4">
    <name type="scientific">Virgibacillus pantothenticus</name>
    <dbReference type="NCBI Taxonomy" id="1473"/>
    <lineage>
        <taxon>Bacteria</taxon>
        <taxon>Bacillati</taxon>
        <taxon>Bacillota</taxon>
        <taxon>Bacilli</taxon>
        <taxon>Bacillales</taxon>
        <taxon>Bacillaceae</taxon>
        <taxon>Virgibacillus</taxon>
    </lineage>
</organism>
<dbReference type="OrthoDB" id="319764at2"/>
<dbReference type="PANTHER" id="PTHR43056">
    <property type="entry name" value="PEPTIDASE S9 PROLYL OLIGOPEPTIDASE"/>
    <property type="match status" value="1"/>
</dbReference>
<dbReference type="InterPro" id="IPR050585">
    <property type="entry name" value="Xaa-Pro_dipeptidyl-ppase/CocE"/>
</dbReference>
<dbReference type="RefSeq" id="WP_050350699.1">
    <property type="nucleotide sequence ID" value="NZ_CP073011.1"/>
</dbReference>
<gene>
    <name evidence="3" type="ORF">AFK71_06280</name>
</gene>
<comment type="caution">
    <text evidence="3">The sequence shown here is derived from an EMBL/GenBank/DDBJ whole genome shotgun (WGS) entry which is preliminary data.</text>
</comment>
<keyword evidence="1" id="KW-0378">Hydrolase</keyword>
<keyword evidence="4" id="KW-1185">Reference proteome</keyword>
<evidence type="ECO:0000259" key="2">
    <source>
        <dbReference type="SMART" id="SM00939"/>
    </source>
</evidence>
<dbReference type="EMBL" id="LGTO01000005">
    <property type="protein sequence ID" value="KNE21278.1"/>
    <property type="molecule type" value="Genomic_DNA"/>
</dbReference>
<dbReference type="Proteomes" id="UP000036780">
    <property type="component" value="Unassembled WGS sequence"/>
</dbReference>
<dbReference type="InterPro" id="IPR013736">
    <property type="entry name" value="Xaa-Pro_dipept_C"/>
</dbReference>
<evidence type="ECO:0000256" key="1">
    <source>
        <dbReference type="ARBA" id="ARBA00022801"/>
    </source>
</evidence>
<dbReference type="InterPro" id="IPR029058">
    <property type="entry name" value="AB_hydrolase_fold"/>
</dbReference>
<dbReference type="Gene3D" id="3.40.50.1820">
    <property type="entry name" value="alpha/beta hydrolase"/>
    <property type="match status" value="1"/>
</dbReference>
<dbReference type="AlphaFoldDB" id="A0A0L0QSY4"/>
<dbReference type="GO" id="GO:0008239">
    <property type="term" value="F:dipeptidyl-peptidase activity"/>
    <property type="evidence" value="ECO:0007669"/>
    <property type="project" value="InterPro"/>
</dbReference>
<dbReference type="NCBIfam" id="TIGR00976">
    <property type="entry name" value="CocE_NonD"/>
    <property type="match status" value="1"/>
</dbReference>
<evidence type="ECO:0000313" key="3">
    <source>
        <dbReference type="EMBL" id="KNE21278.1"/>
    </source>
</evidence>
<dbReference type="PANTHER" id="PTHR43056:SF10">
    <property type="entry name" value="COCE_NOND FAMILY, PUTATIVE (AFU_ORTHOLOGUE AFUA_7G00600)-RELATED"/>
    <property type="match status" value="1"/>
</dbReference>
<evidence type="ECO:0000313" key="4">
    <source>
        <dbReference type="Proteomes" id="UP000036780"/>
    </source>
</evidence>
<reference evidence="4" key="1">
    <citation type="submission" date="2015-07" db="EMBL/GenBank/DDBJ databases">
        <title>Fjat-10053 dsm26.</title>
        <authorList>
            <person name="Liu B."/>
            <person name="Wang J."/>
            <person name="Zhu Y."/>
            <person name="Liu G."/>
            <person name="Chen Q."/>
            <person name="Chen Z."/>
            <person name="Lan J."/>
            <person name="Che J."/>
            <person name="Ge C."/>
            <person name="Shi H."/>
            <person name="Pan Z."/>
            <person name="Liu X."/>
        </authorList>
    </citation>
    <scope>NUCLEOTIDE SEQUENCE [LARGE SCALE GENOMIC DNA]</scope>
    <source>
        <strain evidence="4">DSM 26</strain>
    </source>
</reference>
<name>A0A0L0QSY4_VIRPA</name>
<proteinExistence type="predicted"/>
<sequence length="569" mass="65021">MVSILLQKNVPCMMRDGITLYADIYRPDQPGTYPVLLTRLPYGKDNPFYSHRYLDTNRLVEQGYVVIIQDVRGRFQSEGKFYPFLYEAIDGYETVEWAANLPFSSGKVGMFGLSYYGYTQLLAAKAKPPHLKAIFPAMTLNNFKENMIRQDGICRSAPYKTWVIESILPDLIRRKYQAQRTYQAKMNQWVQMLNDLAASLFETTIEECSIIEDLGVGERLKRLVSLPDEDVLWDETRITDDYHQLQIPAYHLAGWYDSLLQPTLENYQQMAKQTGQPQRLIIGPWTHGDFSGIAGERSFGIHASAGFLNQRGDLTNLHIRWFNYWLKGISEDITEEPPIKLFVMGINQWRYEQSWPLVRTAYVPYYFHSKGEANSRFGDGKLNKIMPDEEPVDSFIHDPLSPVPTNGGQTLFYGVHTSGAKDQRWIEEREDMLVFTTAPLEEPTEVTGPIKVTLWVTSSATSADFNAMLVDVHPDETAYNLTDGISRVEFPNGNKNQHIRCVEIALPATSNVFLPGHSIRVEIASSNYPQYDVNPNIGTTLQQSREAKFAKQTIFHCRDYPSHIVLPIV</sequence>
<dbReference type="Pfam" id="PF02129">
    <property type="entry name" value="Peptidase_S15"/>
    <property type="match status" value="1"/>
</dbReference>
<dbReference type="Gene3D" id="2.60.120.260">
    <property type="entry name" value="Galactose-binding domain-like"/>
    <property type="match status" value="1"/>
</dbReference>
<dbReference type="SMART" id="SM00939">
    <property type="entry name" value="PepX_C"/>
    <property type="match status" value="1"/>
</dbReference>
<dbReference type="InterPro" id="IPR000383">
    <property type="entry name" value="Xaa-Pro-like_dom"/>
</dbReference>
<feature type="domain" description="Xaa-Pro dipeptidyl-peptidase C-terminal" evidence="2">
    <location>
        <begin position="319"/>
        <end position="565"/>
    </location>
</feature>
<dbReference type="Gene3D" id="1.10.3020.10">
    <property type="entry name" value="alpha-amino acid ester hydrolase ( Helical cap domain)"/>
    <property type="match status" value="1"/>
</dbReference>
<accession>A0A0L0QSY4</accession>
<dbReference type="Pfam" id="PF08530">
    <property type="entry name" value="PepX_C"/>
    <property type="match status" value="1"/>
</dbReference>
<dbReference type="SUPFAM" id="SSF49785">
    <property type="entry name" value="Galactose-binding domain-like"/>
    <property type="match status" value="1"/>
</dbReference>
<dbReference type="InterPro" id="IPR005674">
    <property type="entry name" value="CocE/Ser_esterase"/>
</dbReference>
<dbReference type="PATRIC" id="fig|1473.5.peg.4264"/>
<protein>
    <recommendedName>
        <fullName evidence="2">Xaa-Pro dipeptidyl-peptidase C-terminal domain-containing protein</fullName>
    </recommendedName>
</protein>
<dbReference type="SUPFAM" id="SSF53474">
    <property type="entry name" value="alpha/beta-Hydrolases"/>
    <property type="match status" value="1"/>
</dbReference>